<dbReference type="InterPro" id="IPR058163">
    <property type="entry name" value="LysR-type_TF_proteobact-type"/>
</dbReference>
<dbReference type="InterPro" id="IPR000847">
    <property type="entry name" value="LysR_HTH_N"/>
</dbReference>
<keyword evidence="3" id="KW-0805">Transcription regulation</keyword>
<sequence length="300" mass="32560">MDHFAALSCFVRVAESGSFSEAARGLGRSQSAISQQLRILETHLGVRLIDRTTRRFALTDAGARYLADVKLVLEALTEADARVAEQESAMSGKLMINAPVNFGTSLLGGFLFEFMQTYPKIQLDVSLSDRFVDIVAEGFDLAIRLGAVDEPNIIARNVGTIERCLAATPAYLDNTGRPASPAELGQMNYIAHAAIPGGGTFALTHTDGTKQTVKVEPVLRSDNSHMVSEAISAGRGVGLVHAVLLKPMVESGVLERVLPEWHYEAQSVHAIYPSNRYIPRRVRVFVEAFASHLQKLGQDG</sequence>
<dbReference type="InterPro" id="IPR005119">
    <property type="entry name" value="LysR_subst-bd"/>
</dbReference>
<proteinExistence type="inferred from homology"/>
<dbReference type="CDD" id="cd08422">
    <property type="entry name" value="PBP2_CrgA_like"/>
    <property type="match status" value="1"/>
</dbReference>
<feature type="domain" description="HTH lysR-type" evidence="6">
    <location>
        <begin position="1"/>
        <end position="59"/>
    </location>
</feature>
<dbReference type="Proteomes" id="UP001156905">
    <property type="component" value="Unassembled WGS sequence"/>
</dbReference>
<dbReference type="Pfam" id="PF03466">
    <property type="entry name" value="LysR_substrate"/>
    <property type="match status" value="1"/>
</dbReference>
<evidence type="ECO:0000256" key="4">
    <source>
        <dbReference type="ARBA" id="ARBA00023125"/>
    </source>
</evidence>
<protein>
    <submittedName>
        <fullName evidence="7">LysR family transcriptional regulator</fullName>
    </submittedName>
</protein>
<dbReference type="PROSITE" id="PS50931">
    <property type="entry name" value="HTH_LYSR"/>
    <property type="match status" value="1"/>
</dbReference>
<keyword evidence="5" id="KW-0804">Transcription</keyword>
<dbReference type="InterPro" id="IPR036390">
    <property type="entry name" value="WH_DNA-bd_sf"/>
</dbReference>
<keyword evidence="4" id="KW-0238">DNA-binding</keyword>
<dbReference type="SUPFAM" id="SSF46785">
    <property type="entry name" value="Winged helix' DNA-binding domain"/>
    <property type="match status" value="1"/>
</dbReference>
<evidence type="ECO:0000313" key="7">
    <source>
        <dbReference type="EMBL" id="GLR90550.1"/>
    </source>
</evidence>
<gene>
    <name evidence="7" type="ORF">GCM10007857_72650</name>
</gene>
<name>A0ABQ6BC86_9BRAD</name>
<accession>A0ABQ6BC86</accession>
<keyword evidence="8" id="KW-1185">Reference proteome</keyword>
<dbReference type="Gene3D" id="1.10.10.10">
    <property type="entry name" value="Winged helix-like DNA-binding domain superfamily/Winged helix DNA-binding domain"/>
    <property type="match status" value="1"/>
</dbReference>
<evidence type="ECO:0000259" key="6">
    <source>
        <dbReference type="PROSITE" id="PS50931"/>
    </source>
</evidence>
<organism evidence="7 8">
    <name type="scientific">Bradyrhizobium iriomotense</name>
    <dbReference type="NCBI Taxonomy" id="441950"/>
    <lineage>
        <taxon>Bacteria</taxon>
        <taxon>Pseudomonadati</taxon>
        <taxon>Pseudomonadota</taxon>
        <taxon>Alphaproteobacteria</taxon>
        <taxon>Hyphomicrobiales</taxon>
        <taxon>Nitrobacteraceae</taxon>
        <taxon>Bradyrhizobium</taxon>
    </lineage>
</organism>
<dbReference type="PRINTS" id="PR00039">
    <property type="entry name" value="HTHLYSR"/>
</dbReference>
<dbReference type="Gene3D" id="3.40.190.290">
    <property type="match status" value="1"/>
</dbReference>
<comment type="caution">
    <text evidence="7">The sequence shown here is derived from an EMBL/GenBank/DDBJ whole genome shotgun (WGS) entry which is preliminary data.</text>
</comment>
<evidence type="ECO:0000256" key="1">
    <source>
        <dbReference type="ARBA" id="ARBA00003502"/>
    </source>
</evidence>
<evidence type="ECO:0000256" key="2">
    <source>
        <dbReference type="ARBA" id="ARBA00009437"/>
    </source>
</evidence>
<evidence type="ECO:0000256" key="5">
    <source>
        <dbReference type="ARBA" id="ARBA00023163"/>
    </source>
</evidence>
<comment type="function">
    <text evidence="1">NodD regulates the expression of the nodABCFE genes which encode other nodulation proteins. NodD is also a negative regulator of its own expression. Binds flavonoids as inducers.</text>
</comment>
<comment type="similarity">
    <text evidence="2">Belongs to the LysR transcriptional regulatory family.</text>
</comment>
<dbReference type="PANTHER" id="PTHR30537:SF5">
    <property type="entry name" value="HTH-TYPE TRANSCRIPTIONAL ACTIVATOR TTDR-RELATED"/>
    <property type="match status" value="1"/>
</dbReference>
<dbReference type="RefSeq" id="WP_284273506.1">
    <property type="nucleotide sequence ID" value="NZ_BSOW01000035.1"/>
</dbReference>
<dbReference type="Pfam" id="PF00126">
    <property type="entry name" value="HTH_1"/>
    <property type="match status" value="1"/>
</dbReference>
<dbReference type="InterPro" id="IPR036388">
    <property type="entry name" value="WH-like_DNA-bd_sf"/>
</dbReference>
<evidence type="ECO:0000313" key="8">
    <source>
        <dbReference type="Proteomes" id="UP001156905"/>
    </source>
</evidence>
<evidence type="ECO:0000256" key="3">
    <source>
        <dbReference type="ARBA" id="ARBA00023015"/>
    </source>
</evidence>
<dbReference type="EMBL" id="BSOW01000035">
    <property type="protein sequence ID" value="GLR90550.1"/>
    <property type="molecule type" value="Genomic_DNA"/>
</dbReference>
<reference evidence="8" key="1">
    <citation type="journal article" date="2019" name="Int. J. Syst. Evol. Microbiol.">
        <title>The Global Catalogue of Microorganisms (GCM) 10K type strain sequencing project: providing services to taxonomists for standard genome sequencing and annotation.</title>
        <authorList>
            <consortium name="The Broad Institute Genomics Platform"/>
            <consortium name="The Broad Institute Genome Sequencing Center for Infectious Disease"/>
            <person name="Wu L."/>
            <person name="Ma J."/>
        </authorList>
    </citation>
    <scope>NUCLEOTIDE SEQUENCE [LARGE SCALE GENOMIC DNA]</scope>
    <source>
        <strain evidence="8">NBRC 102520</strain>
    </source>
</reference>
<dbReference type="PANTHER" id="PTHR30537">
    <property type="entry name" value="HTH-TYPE TRANSCRIPTIONAL REGULATOR"/>
    <property type="match status" value="1"/>
</dbReference>
<dbReference type="SUPFAM" id="SSF53850">
    <property type="entry name" value="Periplasmic binding protein-like II"/>
    <property type="match status" value="1"/>
</dbReference>